<keyword evidence="7" id="KW-0573">Peptidoglycan synthesis</keyword>
<keyword evidence="10" id="KW-0961">Cell wall biogenesis/degradation</keyword>
<dbReference type="Pfam" id="PF02557">
    <property type="entry name" value="VanY"/>
    <property type="match status" value="1"/>
</dbReference>
<dbReference type="RefSeq" id="WP_343862149.1">
    <property type="nucleotide sequence ID" value="NZ_BAAAFD010000013.1"/>
</dbReference>
<evidence type="ECO:0000256" key="6">
    <source>
        <dbReference type="ARBA" id="ARBA00022960"/>
    </source>
</evidence>
<keyword evidence="2" id="KW-0997">Cell inner membrane</keyword>
<dbReference type="EMBL" id="BAAAFD010000013">
    <property type="protein sequence ID" value="GAA0859648.1"/>
    <property type="molecule type" value="Genomic_DNA"/>
</dbReference>
<evidence type="ECO:0000256" key="5">
    <source>
        <dbReference type="ARBA" id="ARBA00022692"/>
    </source>
</evidence>
<keyword evidence="5" id="KW-0812">Transmembrane</keyword>
<keyword evidence="3" id="KW-0328">Glycosyltransferase</keyword>
<keyword evidence="4" id="KW-0808">Transferase</keyword>
<evidence type="ECO:0000256" key="2">
    <source>
        <dbReference type="ARBA" id="ARBA00022519"/>
    </source>
</evidence>
<evidence type="ECO:0000256" key="3">
    <source>
        <dbReference type="ARBA" id="ARBA00022676"/>
    </source>
</evidence>
<evidence type="ECO:0000256" key="8">
    <source>
        <dbReference type="ARBA" id="ARBA00022989"/>
    </source>
</evidence>
<dbReference type="InterPro" id="IPR001264">
    <property type="entry name" value="Glyco_trans_51"/>
</dbReference>
<feature type="domain" description="D-alanyl-D-alanine carboxypeptidase-like core" evidence="12">
    <location>
        <begin position="333"/>
        <end position="453"/>
    </location>
</feature>
<dbReference type="InterPro" id="IPR009045">
    <property type="entry name" value="Zn_M74/Hedgehog-like"/>
</dbReference>
<evidence type="ECO:0000313" key="14">
    <source>
        <dbReference type="Proteomes" id="UP001500359"/>
    </source>
</evidence>
<comment type="caution">
    <text evidence="13">The sequence shown here is derived from an EMBL/GenBank/DDBJ whole genome shotgun (WGS) entry which is preliminary data.</text>
</comment>
<dbReference type="SUPFAM" id="SSF53955">
    <property type="entry name" value="Lysozyme-like"/>
    <property type="match status" value="1"/>
</dbReference>
<name>A0ABN1LSG4_9ALTE</name>
<evidence type="ECO:0000256" key="10">
    <source>
        <dbReference type="ARBA" id="ARBA00023316"/>
    </source>
</evidence>
<feature type="domain" description="Glycosyl transferase family 51" evidence="11">
    <location>
        <begin position="54"/>
        <end position="216"/>
    </location>
</feature>
<dbReference type="Gene3D" id="3.30.1380.10">
    <property type="match status" value="1"/>
</dbReference>
<keyword evidence="8" id="KW-1133">Transmembrane helix</keyword>
<evidence type="ECO:0000256" key="1">
    <source>
        <dbReference type="ARBA" id="ARBA00022475"/>
    </source>
</evidence>
<evidence type="ECO:0000259" key="11">
    <source>
        <dbReference type="Pfam" id="PF00912"/>
    </source>
</evidence>
<evidence type="ECO:0000256" key="7">
    <source>
        <dbReference type="ARBA" id="ARBA00022984"/>
    </source>
</evidence>
<keyword evidence="1" id="KW-1003">Cell membrane</keyword>
<dbReference type="PANTHER" id="PTHR30400:SF0">
    <property type="entry name" value="BIOSYNTHETIC PEPTIDOGLYCAN TRANSGLYCOSYLASE"/>
    <property type="match status" value="1"/>
</dbReference>
<evidence type="ECO:0000256" key="9">
    <source>
        <dbReference type="ARBA" id="ARBA00023136"/>
    </source>
</evidence>
<proteinExistence type="predicted"/>
<dbReference type="Pfam" id="PF00912">
    <property type="entry name" value="Transgly"/>
    <property type="match status" value="1"/>
</dbReference>
<dbReference type="InterPro" id="IPR011812">
    <property type="entry name" value="Pep_trsgly"/>
</dbReference>
<organism evidence="13 14">
    <name type="scientific">Aliiglaciecola litoralis</name>
    <dbReference type="NCBI Taxonomy" id="582857"/>
    <lineage>
        <taxon>Bacteria</taxon>
        <taxon>Pseudomonadati</taxon>
        <taxon>Pseudomonadota</taxon>
        <taxon>Gammaproteobacteria</taxon>
        <taxon>Alteromonadales</taxon>
        <taxon>Alteromonadaceae</taxon>
        <taxon>Aliiglaciecola</taxon>
    </lineage>
</organism>
<sequence length="454" mass="52054">MLRRIILCVIIVSIAIISALSYKVFSISQAIELIEKGPIQQTSFMQHYCKTECAINWMSLNQIPNLFKIMVIKREDPTFWKHNGFDTYAIKRAIYFNWHEKAFVKGASTISSQVSKNLFLTSEKTLFRKLHESLITVVLERMLSKARILEIYLNIIELGPDTFGIKNGAKRHFNKEPSQLSLREIVKLVAILPSPRKHSQLSSNPPSQDKVDTIINNFLSFKHKAATQKAIEDTKDCADFLSSTQIQIVDEALDTIYLMHGTAIEQGDGALLTLPEILNDVDVVQKTEIEKIYVESTSESVPEACSVPKVNTEFRLIENTVREGSRNYWVPAPAYESLIKMMNDAESEHIQLNIESAYRASGYQLYLALQMTKRLNYCISETFKLVERPFRSEHGCYEAVAIDFSTTGKRGVAFSQSNAFEWLKNNAEKYNYTLSYDHGNTQLKNFEPWHWQYN</sequence>
<dbReference type="Gene3D" id="1.10.3810.10">
    <property type="entry name" value="Biosynthetic peptidoglycan transglycosylase-like"/>
    <property type="match status" value="1"/>
</dbReference>
<dbReference type="InterPro" id="IPR003709">
    <property type="entry name" value="VanY-like_core_dom"/>
</dbReference>
<dbReference type="PANTHER" id="PTHR30400">
    <property type="entry name" value="MONOFUNCTIONAL BIOSYNTHETIC PEPTIDOGLYCAN TRANSGLYCOSYLASE"/>
    <property type="match status" value="1"/>
</dbReference>
<evidence type="ECO:0000256" key="4">
    <source>
        <dbReference type="ARBA" id="ARBA00022679"/>
    </source>
</evidence>
<gene>
    <name evidence="13" type="ORF">GCM10009114_33890</name>
</gene>
<accession>A0ABN1LSG4</accession>
<dbReference type="SUPFAM" id="SSF55166">
    <property type="entry name" value="Hedgehog/DD-peptidase"/>
    <property type="match status" value="1"/>
</dbReference>
<evidence type="ECO:0000259" key="12">
    <source>
        <dbReference type="Pfam" id="PF02557"/>
    </source>
</evidence>
<evidence type="ECO:0000313" key="13">
    <source>
        <dbReference type="EMBL" id="GAA0859648.1"/>
    </source>
</evidence>
<keyword evidence="14" id="KW-1185">Reference proteome</keyword>
<reference evidence="14" key="1">
    <citation type="journal article" date="2019" name="Int. J. Syst. Evol. Microbiol.">
        <title>The Global Catalogue of Microorganisms (GCM) 10K type strain sequencing project: providing services to taxonomists for standard genome sequencing and annotation.</title>
        <authorList>
            <consortium name="The Broad Institute Genomics Platform"/>
            <consortium name="The Broad Institute Genome Sequencing Center for Infectious Disease"/>
            <person name="Wu L."/>
            <person name="Ma J."/>
        </authorList>
    </citation>
    <scope>NUCLEOTIDE SEQUENCE [LARGE SCALE GENOMIC DNA]</scope>
    <source>
        <strain evidence="14">JCM 15896</strain>
    </source>
</reference>
<keyword evidence="6" id="KW-0133">Cell shape</keyword>
<keyword evidence="9" id="KW-0472">Membrane</keyword>
<dbReference type="InterPro" id="IPR036950">
    <property type="entry name" value="PBP_transglycosylase"/>
</dbReference>
<protein>
    <submittedName>
        <fullName evidence="13">Uncharacterized protein</fullName>
    </submittedName>
</protein>
<dbReference type="InterPro" id="IPR023346">
    <property type="entry name" value="Lysozyme-like_dom_sf"/>
</dbReference>
<dbReference type="Proteomes" id="UP001500359">
    <property type="component" value="Unassembled WGS sequence"/>
</dbReference>